<gene>
    <name evidence="1" type="ORF">GSPATT00033622001</name>
</gene>
<dbReference type="RefSeq" id="XP_001431167.1">
    <property type="nucleotide sequence ID" value="XM_001431130.1"/>
</dbReference>
<evidence type="ECO:0000313" key="2">
    <source>
        <dbReference type="Proteomes" id="UP000000600"/>
    </source>
</evidence>
<dbReference type="AlphaFoldDB" id="A0BZ02"/>
<evidence type="ECO:0000313" key="1">
    <source>
        <dbReference type="EMBL" id="CAK63769.1"/>
    </source>
</evidence>
<keyword evidence="2" id="KW-1185">Reference proteome</keyword>
<dbReference type="EMBL" id="CT868028">
    <property type="protein sequence ID" value="CAK63769.1"/>
    <property type="molecule type" value="Genomic_DNA"/>
</dbReference>
<proteinExistence type="predicted"/>
<protein>
    <submittedName>
        <fullName evidence="1">Uncharacterized protein</fullName>
    </submittedName>
</protein>
<organism evidence="1 2">
    <name type="scientific">Paramecium tetraurelia</name>
    <dbReference type="NCBI Taxonomy" id="5888"/>
    <lineage>
        <taxon>Eukaryota</taxon>
        <taxon>Sar</taxon>
        <taxon>Alveolata</taxon>
        <taxon>Ciliophora</taxon>
        <taxon>Intramacronucleata</taxon>
        <taxon>Oligohymenophorea</taxon>
        <taxon>Peniculida</taxon>
        <taxon>Parameciidae</taxon>
        <taxon>Paramecium</taxon>
    </lineage>
</organism>
<dbReference type="InParanoid" id="A0BZ02"/>
<reference evidence="1 2" key="1">
    <citation type="journal article" date="2006" name="Nature">
        <title>Global trends of whole-genome duplications revealed by the ciliate Paramecium tetraurelia.</title>
        <authorList>
            <consortium name="Genoscope"/>
            <person name="Aury J.-M."/>
            <person name="Jaillon O."/>
            <person name="Duret L."/>
            <person name="Noel B."/>
            <person name="Jubin C."/>
            <person name="Porcel B.M."/>
            <person name="Segurens B."/>
            <person name="Daubin V."/>
            <person name="Anthouard V."/>
            <person name="Aiach N."/>
            <person name="Arnaiz O."/>
            <person name="Billaut A."/>
            <person name="Beisson J."/>
            <person name="Blanc I."/>
            <person name="Bouhouche K."/>
            <person name="Camara F."/>
            <person name="Duharcourt S."/>
            <person name="Guigo R."/>
            <person name="Gogendeau D."/>
            <person name="Katinka M."/>
            <person name="Keller A.-M."/>
            <person name="Kissmehl R."/>
            <person name="Klotz C."/>
            <person name="Koll F."/>
            <person name="Le Moue A."/>
            <person name="Lepere C."/>
            <person name="Malinsky S."/>
            <person name="Nowacki M."/>
            <person name="Nowak J.K."/>
            <person name="Plattner H."/>
            <person name="Poulain J."/>
            <person name="Ruiz F."/>
            <person name="Serrano V."/>
            <person name="Zagulski M."/>
            <person name="Dessen P."/>
            <person name="Betermier M."/>
            <person name="Weissenbach J."/>
            <person name="Scarpelli C."/>
            <person name="Schachter V."/>
            <person name="Sperling L."/>
            <person name="Meyer E."/>
            <person name="Cohen J."/>
            <person name="Wincker P."/>
        </authorList>
    </citation>
    <scope>NUCLEOTIDE SEQUENCE [LARGE SCALE GENOMIC DNA]</scope>
    <source>
        <strain evidence="1 2">Stock d4-2</strain>
    </source>
</reference>
<dbReference type="KEGG" id="ptm:GSPATT00033622001"/>
<dbReference type="Proteomes" id="UP000000600">
    <property type="component" value="Unassembled WGS sequence"/>
</dbReference>
<accession>A0BZ02</accession>
<dbReference type="HOGENOM" id="CLU_2745501_0_0_1"/>
<dbReference type="GeneID" id="5016951"/>
<name>A0BZ02_PARTE</name>
<sequence>MVLLCINGCIQNTFAMVVSIGTSISYSRTYSMTGMLQFLNTIYKSKYNMKKDEILILVFHKRSSTSGGQED</sequence>